<reference evidence="1" key="1">
    <citation type="submission" date="2014-12" db="EMBL/GenBank/DDBJ databases">
        <title>Insight into the proteome of Arion vulgaris.</title>
        <authorList>
            <person name="Aradska J."/>
            <person name="Bulat T."/>
            <person name="Smidak R."/>
            <person name="Sarate P."/>
            <person name="Gangsoo J."/>
            <person name="Sialana F."/>
            <person name="Bilban M."/>
            <person name="Lubec G."/>
        </authorList>
    </citation>
    <scope>NUCLEOTIDE SEQUENCE</scope>
    <source>
        <tissue evidence="1">Skin</tissue>
    </source>
</reference>
<protein>
    <submittedName>
        <fullName evidence="1">Uncharacterized protein</fullName>
    </submittedName>
</protein>
<accession>A0A0B7AGS9</accession>
<evidence type="ECO:0000313" key="1">
    <source>
        <dbReference type="EMBL" id="CEK79125.1"/>
    </source>
</evidence>
<dbReference type="EMBL" id="HACG01032260">
    <property type="protein sequence ID" value="CEK79125.1"/>
    <property type="molecule type" value="Transcribed_RNA"/>
</dbReference>
<dbReference type="AlphaFoldDB" id="A0A0B7AGS9"/>
<sequence length="85" mass="10421">MLLEITVKFREEELGKCWQNEMSYILKYEEIYYRNKVINKYCNFKEKNFKVLIQRNCYTHNAQEEICCKVQGEVTHNMQKDQSNQ</sequence>
<name>A0A0B7AGS9_9EUPU</name>
<proteinExistence type="predicted"/>
<gene>
    <name evidence="1" type="primary">ORF113728</name>
</gene>
<organism evidence="1">
    <name type="scientific">Arion vulgaris</name>
    <dbReference type="NCBI Taxonomy" id="1028688"/>
    <lineage>
        <taxon>Eukaryota</taxon>
        <taxon>Metazoa</taxon>
        <taxon>Spiralia</taxon>
        <taxon>Lophotrochozoa</taxon>
        <taxon>Mollusca</taxon>
        <taxon>Gastropoda</taxon>
        <taxon>Heterobranchia</taxon>
        <taxon>Euthyneura</taxon>
        <taxon>Panpulmonata</taxon>
        <taxon>Eupulmonata</taxon>
        <taxon>Stylommatophora</taxon>
        <taxon>Helicina</taxon>
        <taxon>Arionoidea</taxon>
        <taxon>Arionidae</taxon>
        <taxon>Arion</taxon>
    </lineage>
</organism>